<evidence type="ECO:0000256" key="3">
    <source>
        <dbReference type="ARBA" id="ARBA00022558"/>
    </source>
</evidence>
<feature type="domain" description="VWFA" evidence="9">
    <location>
        <begin position="242"/>
        <end position="488"/>
    </location>
</feature>
<dbReference type="InterPro" id="IPR008707">
    <property type="entry name" value="B-propeller_PilY1"/>
</dbReference>
<organism evidence="10 11">
    <name type="scientific">Ferrimonas balearica (strain DSM 9799 / CCM 4581 / KCTC 23876 / PAT)</name>
    <dbReference type="NCBI Taxonomy" id="550540"/>
    <lineage>
        <taxon>Bacteria</taxon>
        <taxon>Pseudomonadati</taxon>
        <taxon>Pseudomonadota</taxon>
        <taxon>Gammaproteobacteria</taxon>
        <taxon>Alteromonadales</taxon>
        <taxon>Ferrimonadaceae</taxon>
        <taxon>Ferrimonas</taxon>
    </lineage>
</organism>
<evidence type="ECO:0000256" key="7">
    <source>
        <dbReference type="SAM" id="MobiDB-lite"/>
    </source>
</evidence>
<keyword evidence="11" id="KW-1185">Reference proteome</keyword>
<dbReference type="InterPro" id="IPR011047">
    <property type="entry name" value="Quinoprotein_ADH-like_sf"/>
</dbReference>
<dbReference type="SUPFAM" id="SSF53300">
    <property type="entry name" value="vWA-like"/>
    <property type="match status" value="1"/>
</dbReference>
<evidence type="ECO:0000256" key="6">
    <source>
        <dbReference type="ARBA" id="ARBA00023263"/>
    </source>
</evidence>
<dbReference type="GeneID" id="67181035"/>
<keyword evidence="3" id="KW-1029">Fimbrium biogenesis</keyword>
<keyword evidence="6" id="KW-0281">Fimbrium</keyword>
<comment type="similarity">
    <text evidence="2">Belongs to the PilY1 family.</text>
</comment>
<evidence type="ECO:0000313" key="11">
    <source>
        <dbReference type="Proteomes" id="UP000006683"/>
    </source>
</evidence>
<dbReference type="KEGG" id="fbl:Fbal_0797"/>
<gene>
    <name evidence="10" type="ordered locus">Fbal_0797</name>
</gene>
<dbReference type="GO" id="GO:0009289">
    <property type="term" value="C:pilus"/>
    <property type="evidence" value="ECO:0007669"/>
    <property type="project" value="UniProtKB-SubCell"/>
</dbReference>
<dbReference type="HOGENOM" id="CLU_004773_0_0_6"/>
<evidence type="ECO:0000256" key="1">
    <source>
        <dbReference type="ARBA" id="ARBA00004561"/>
    </source>
</evidence>
<evidence type="ECO:0000259" key="9">
    <source>
        <dbReference type="PROSITE" id="PS50234"/>
    </source>
</evidence>
<dbReference type="SUPFAM" id="SSF50998">
    <property type="entry name" value="Quinoprotein alcohol dehydrogenase-like"/>
    <property type="match status" value="1"/>
</dbReference>
<feature type="region of interest" description="Disordered" evidence="7">
    <location>
        <begin position="199"/>
        <end position="225"/>
    </location>
</feature>
<evidence type="ECO:0000256" key="2">
    <source>
        <dbReference type="ARBA" id="ARBA00008387"/>
    </source>
</evidence>
<sequence>MQKYRYRGVLAAAFSAIAVVVSNATMADDTELYVAGIQDEDASRPKVLIIFDNSGSMLELEWVEAGPYDPNHDYTGEGGNRLYYVKGAVSTDQYPDPQDSNETRYLYPQNNACAASLALHPSSDTLSILQYEGRFTSGVRHFSVSYPQWRRLPDSIQSELVRKHSIFDCVADLDNANPNNAPAALSPLFRGEGFPQNRFMRSPYDGTSPSASLSERERAADDARNSTQFGQNDVVTLFTENYLTYLHHHSGSVQRQRITIARETTNSLINTTTGVDFGLMVFNRNRNSGNTIGSDDGGRIVEGIREMTESNRADLVNTVSSLEATSDTSLCESLFEAYRYFSGGAVLGGNKGGALLPAADDSVVSGDNYISPLSSCQANSYVLLMTDGSPYRDNSLNTLIESELGLTAADKHNGSHLPGVAEWMYQNDMNTSATGHQKVVTYTVGFSQGAVDAAELLEQTAHRGGGLYYPANDAAALQSSLQQIVSEILSVNTSFTSPSVAANSFDRTQTLDSLYYAMFLPSDRPRWMGNLKKLKVNSEGLVVDQNGVLAINARGNISDGACTYWTRAQTCSATDGGGDGNDVTVGGALEQLGVQAVRRILTDPASGNGALVPLTRASLSSALGSESELISRIGAAGAGELNGYVSWLQGLDPDDEDGDGASNDRRVDLIGDPLHSKPLAINYGGTKGVRILMGTNQGFVHMFKDEDTAISESWAYYLPDMLGTLNELRTNPQTGGHTVYGVDGVAAAYINDVNGDGIIEASTDSVSLYFGLRRGGRAYYALDLSDPDNPSRLWKLSNESTGMDELGQSWSEPIITRIPGNNNKPVVIFGGGYDLNKDGRAVGSADSMGRAIYIVDAATGALVHRFEAGAALAEGVTPLPAEDSIAAKISVLDSDGDSVTDRLYAVDTGGNIWRVDMPGTDSGDWSVHHFAELGGDTQANDRRFFGEVSVAQTSFELVENLVVNEGKEGETTVTASSEVPYDAVLVGSGNRAHPNGTGTQNYLFALQDRNIRTQTFGTESNPAPEPIRISNLYSVSGDPFGSADGEEALLAEQLALGQKLGWYFPLAPSEKALSAPLVVSGVAYYTTYVPGTVSAANSCVAPGEGFFYAFSLQDGISINKFSTGEGVPDTPQIVVPPDPDPDTEGWNPQLHLVGVGAGDKGAGTVATNQTLTPQRVYYHYGAH</sequence>
<evidence type="ECO:0000256" key="4">
    <source>
        <dbReference type="ARBA" id="ARBA00022723"/>
    </source>
</evidence>
<dbReference type="OrthoDB" id="7156875at2"/>
<keyword evidence="5" id="KW-0106">Calcium</keyword>
<dbReference type="GO" id="GO:0046872">
    <property type="term" value="F:metal ion binding"/>
    <property type="evidence" value="ECO:0007669"/>
    <property type="project" value="UniProtKB-KW"/>
</dbReference>
<reference evidence="10 11" key="1">
    <citation type="journal article" date="2010" name="Stand. Genomic Sci.">
        <title>Complete genome sequence of Ferrimonas balearica type strain (PAT).</title>
        <authorList>
            <person name="Nolan M."/>
            <person name="Sikorski J."/>
            <person name="Davenport K."/>
            <person name="Lucas S."/>
            <person name="Glavina Del Rio T."/>
            <person name="Tice H."/>
            <person name="Cheng J."/>
            <person name="Goodwin L."/>
            <person name="Pitluck S."/>
            <person name="Liolios K."/>
            <person name="Ivanova N."/>
            <person name="Mavromatis K."/>
            <person name="Ovchinnikova G."/>
            <person name="Pati A."/>
            <person name="Chen A."/>
            <person name="Palaniappan K."/>
            <person name="Land M."/>
            <person name="Hauser L."/>
            <person name="Chang Y."/>
            <person name="Jeffries C."/>
            <person name="Tapia R."/>
            <person name="Brettin T."/>
            <person name="Detter J."/>
            <person name="Han C."/>
            <person name="Yasawong M."/>
            <person name="Rohde M."/>
            <person name="Tindall B."/>
            <person name="Goker M."/>
            <person name="Woyke T."/>
            <person name="Bristow J."/>
            <person name="Eisen J."/>
            <person name="Markowitz V."/>
            <person name="Hugenholtz P."/>
            <person name="Kyrpides N."/>
            <person name="Klenk H."/>
            <person name="Lapidus A."/>
        </authorList>
    </citation>
    <scope>NUCLEOTIDE SEQUENCE [LARGE SCALE GENOMIC DNA]</scope>
    <source>
        <strain evidence="11">DSM 9799 / CCM 4581 / KCTC 23876 / PAT</strain>
    </source>
</reference>
<evidence type="ECO:0000256" key="5">
    <source>
        <dbReference type="ARBA" id="ARBA00022837"/>
    </source>
</evidence>
<dbReference type="EMBL" id="CP002209">
    <property type="protein sequence ID" value="ADN75006.1"/>
    <property type="molecule type" value="Genomic_DNA"/>
</dbReference>
<dbReference type="AlphaFoldDB" id="E1SSG6"/>
<dbReference type="PROSITE" id="PS50234">
    <property type="entry name" value="VWFA"/>
    <property type="match status" value="1"/>
</dbReference>
<dbReference type="Proteomes" id="UP000006683">
    <property type="component" value="Chromosome"/>
</dbReference>
<comment type="subcellular location">
    <subcellularLocation>
        <location evidence="1">Fimbrium</location>
    </subcellularLocation>
</comment>
<feature type="chain" id="PRO_5003151688" evidence="8">
    <location>
        <begin position="28"/>
        <end position="1183"/>
    </location>
</feature>
<dbReference type="Gene3D" id="3.40.50.410">
    <property type="entry name" value="von Willebrand factor, type A domain"/>
    <property type="match status" value="1"/>
</dbReference>
<feature type="signal peptide" evidence="8">
    <location>
        <begin position="1"/>
        <end position="27"/>
    </location>
</feature>
<dbReference type="InterPro" id="IPR002035">
    <property type="entry name" value="VWF_A"/>
</dbReference>
<protein>
    <submittedName>
        <fullName evidence="10">Type IV pilin biogenesis protein, putative</fullName>
    </submittedName>
</protein>
<dbReference type="InterPro" id="IPR036465">
    <property type="entry name" value="vWFA_dom_sf"/>
</dbReference>
<dbReference type="eggNOG" id="COG3419">
    <property type="taxonomic scope" value="Bacteria"/>
</dbReference>
<accession>E1SSG6</accession>
<dbReference type="STRING" id="550540.Fbal_0797"/>
<dbReference type="Pfam" id="PF05567">
    <property type="entry name" value="T4P_PilY1"/>
    <property type="match status" value="1"/>
</dbReference>
<keyword evidence="8" id="KW-0732">Signal</keyword>
<evidence type="ECO:0000313" key="10">
    <source>
        <dbReference type="EMBL" id="ADN75006.1"/>
    </source>
</evidence>
<dbReference type="SUPFAM" id="SSF69304">
    <property type="entry name" value="Tricorn protease N-terminal domain"/>
    <property type="match status" value="1"/>
</dbReference>
<dbReference type="RefSeq" id="WP_013344312.1">
    <property type="nucleotide sequence ID" value="NC_014541.1"/>
</dbReference>
<keyword evidence="4" id="KW-0479">Metal-binding</keyword>
<name>E1SSG6_FERBD</name>
<evidence type="ECO:0000256" key="8">
    <source>
        <dbReference type="SAM" id="SignalP"/>
    </source>
</evidence>
<feature type="compositionally biased region" description="Basic and acidic residues" evidence="7">
    <location>
        <begin position="214"/>
        <end position="224"/>
    </location>
</feature>
<proteinExistence type="inferred from homology"/>